<feature type="non-terminal residue" evidence="2">
    <location>
        <position position="137"/>
    </location>
</feature>
<sequence length="137" mass="15600">EPLSCSADSDSDGLVPVGCHGPGRPRQRRLVRHRPTGGDHHPGRQPRARLQHQRRAGAPAPARHPAVARELHRAARRWRQGHTGEDVRDRPERHLWIWLPDARQDQHRADGYAQGACDQHGQQRQAHEYAVHARRTV</sequence>
<dbReference type="AlphaFoldDB" id="A0A6J4HPJ7"/>
<evidence type="ECO:0000256" key="1">
    <source>
        <dbReference type="SAM" id="MobiDB-lite"/>
    </source>
</evidence>
<proteinExistence type="predicted"/>
<reference evidence="2" key="1">
    <citation type="submission" date="2020-02" db="EMBL/GenBank/DDBJ databases">
        <authorList>
            <person name="Meier V. D."/>
        </authorList>
    </citation>
    <scope>NUCLEOTIDE SEQUENCE</scope>
    <source>
        <strain evidence="2">AVDCRST_MAG77</strain>
    </source>
</reference>
<organism evidence="2">
    <name type="scientific">uncultured Chloroflexota bacterium</name>
    <dbReference type="NCBI Taxonomy" id="166587"/>
    <lineage>
        <taxon>Bacteria</taxon>
        <taxon>Bacillati</taxon>
        <taxon>Chloroflexota</taxon>
        <taxon>environmental samples</taxon>
    </lineage>
</organism>
<dbReference type="EMBL" id="CADCTC010000063">
    <property type="protein sequence ID" value="CAA9230682.1"/>
    <property type="molecule type" value="Genomic_DNA"/>
</dbReference>
<evidence type="ECO:0000313" key="2">
    <source>
        <dbReference type="EMBL" id="CAA9230682.1"/>
    </source>
</evidence>
<feature type="compositionally biased region" description="Low complexity" evidence="1">
    <location>
        <begin position="56"/>
        <end position="65"/>
    </location>
</feature>
<accession>A0A6J4HPJ7</accession>
<feature type="compositionally biased region" description="Basic residues" evidence="1">
    <location>
        <begin position="23"/>
        <end position="35"/>
    </location>
</feature>
<feature type="region of interest" description="Disordered" evidence="1">
    <location>
        <begin position="1"/>
        <end position="87"/>
    </location>
</feature>
<gene>
    <name evidence="2" type="ORF">AVDCRST_MAG77-1190</name>
</gene>
<name>A0A6J4HPJ7_9CHLR</name>
<feature type="compositionally biased region" description="Basic residues" evidence="1">
    <location>
        <begin position="43"/>
        <end position="55"/>
    </location>
</feature>
<feature type="non-terminal residue" evidence="2">
    <location>
        <position position="1"/>
    </location>
</feature>
<protein>
    <submittedName>
        <fullName evidence="2">Uncharacterized protein</fullName>
    </submittedName>
</protein>